<evidence type="ECO:0000259" key="5">
    <source>
        <dbReference type="SMART" id="SM00642"/>
    </source>
</evidence>
<proteinExistence type="inferred from homology"/>
<evidence type="ECO:0000313" key="6">
    <source>
        <dbReference type="EMBL" id="MBJ8338197.1"/>
    </source>
</evidence>
<dbReference type="InterPro" id="IPR011837">
    <property type="entry name" value="Glycogen_debranch_GlgX"/>
</dbReference>
<dbReference type="NCBIfam" id="TIGR02100">
    <property type="entry name" value="glgX_debranch"/>
    <property type="match status" value="1"/>
</dbReference>
<dbReference type="GO" id="GO:0004135">
    <property type="term" value="F:amylo-alpha-1,6-glucosidase activity"/>
    <property type="evidence" value="ECO:0007669"/>
    <property type="project" value="InterPro"/>
</dbReference>
<sequence length="706" mass="77209">MQRYATDPLPAGSPYPLGATLTRSGTHFAVHAPDAERVQVCLVDDGAETRIDLPHHTYGIWHGTVDGVRAGQQYGYRAYGEWNPRRGRRMNPRKFLLDPAARRIDGRLGDATALLSYAGDDPFGDPSLVNSFAHMPRSVVGVEPGPVTDHLETPWADTVIYELHVGSFTARHPDVPPEHRGRYLGLAAEPILDHLRRIGVTAVELLPVHAFLSEPSVRSRGLRNHWGYSTASYFAVHPGYATAPGREIDEFATMTAALHAAGIEVVLDVVYNHTCEASIAGPTVSWRGLDAPGYYQLDADGRDIDITGCGNTIDAYSPAVVAMICDSLRYFHGRLGVDGFRFDLASALGRTAGVPFDSRAPLLSSIVADPMLQRAKLIAEPWDATAAGYQAGNFGLQWSEWNDKFRDDVRRFWNGDQNVRELASRLAGSEKLYGRNRRPWASVNFVTAHDGFTLADLVSYEHKHNEANGEYGRDGTEHNFSTNHGVEGPSDDPDVVAARSRHARALLATLLLSTGTPMLLAGDEIGHTQGGNNNAYCVAADAPLQDSWPLDWTGGNDELAEYVSRLGALRRSAPALRQAEFFSGRDTPTGHPDLVWFGIDGRELDNDAWHDDSRRTLQAWIDVSDVRSAADEVDLDETSWLLVLHAGPAAGISLGAPEWFDGTLEPAFDSSDSLGRPREMLAIEPDAVVETTGPTVLAYRARPRTR</sequence>
<name>A0A934NN48_9NOCA</name>
<dbReference type="InterPro" id="IPR044505">
    <property type="entry name" value="GlgX_Isoamylase_N_E_set"/>
</dbReference>
<dbReference type="AlphaFoldDB" id="A0A934NN48"/>
<comment type="caution">
    <text evidence="6">The sequence shown here is derived from an EMBL/GenBank/DDBJ whole genome shotgun (WGS) entry which is preliminary data.</text>
</comment>
<dbReference type="Pfam" id="PF02922">
    <property type="entry name" value="CBM_48"/>
    <property type="match status" value="1"/>
</dbReference>
<dbReference type="SMART" id="SM00642">
    <property type="entry name" value="Aamy"/>
    <property type="match status" value="1"/>
</dbReference>
<accession>A0A934NN48</accession>
<dbReference type="InterPro" id="IPR014756">
    <property type="entry name" value="Ig_E-set"/>
</dbReference>
<evidence type="ECO:0000256" key="1">
    <source>
        <dbReference type="ARBA" id="ARBA00008061"/>
    </source>
</evidence>
<gene>
    <name evidence="6" type="primary">glgX</name>
    <name evidence="6" type="ORF">JGU71_04805</name>
</gene>
<organism evidence="6 7">
    <name type="scientific">Antrihabitans stalagmiti</name>
    <dbReference type="NCBI Taxonomy" id="2799499"/>
    <lineage>
        <taxon>Bacteria</taxon>
        <taxon>Bacillati</taxon>
        <taxon>Actinomycetota</taxon>
        <taxon>Actinomycetes</taxon>
        <taxon>Mycobacteriales</taxon>
        <taxon>Nocardiaceae</taxon>
        <taxon>Antrihabitans</taxon>
    </lineage>
</organism>
<dbReference type="SUPFAM" id="SSF51445">
    <property type="entry name" value="(Trans)glycosidases"/>
    <property type="match status" value="1"/>
</dbReference>
<evidence type="ECO:0000256" key="4">
    <source>
        <dbReference type="SAM" id="MobiDB-lite"/>
    </source>
</evidence>
<feature type="compositionally biased region" description="Basic and acidic residues" evidence="4">
    <location>
        <begin position="466"/>
        <end position="477"/>
    </location>
</feature>
<dbReference type="InterPro" id="IPR006047">
    <property type="entry name" value="GH13_cat_dom"/>
</dbReference>
<dbReference type="CDD" id="cd11326">
    <property type="entry name" value="AmyAc_Glg_debranch"/>
    <property type="match status" value="1"/>
</dbReference>
<dbReference type="Gene3D" id="3.20.20.80">
    <property type="entry name" value="Glycosidases"/>
    <property type="match status" value="1"/>
</dbReference>
<feature type="region of interest" description="Disordered" evidence="4">
    <location>
        <begin position="466"/>
        <end position="491"/>
    </location>
</feature>
<keyword evidence="2" id="KW-0378">Hydrolase</keyword>
<keyword evidence="7" id="KW-1185">Reference proteome</keyword>
<dbReference type="PANTHER" id="PTHR43002">
    <property type="entry name" value="GLYCOGEN DEBRANCHING ENZYME"/>
    <property type="match status" value="1"/>
</dbReference>
<dbReference type="EMBL" id="JAEMNV010000002">
    <property type="protein sequence ID" value="MBJ8338197.1"/>
    <property type="molecule type" value="Genomic_DNA"/>
</dbReference>
<dbReference type="InterPro" id="IPR017853">
    <property type="entry name" value="GH"/>
</dbReference>
<feature type="domain" description="Glycosyl hydrolase family 13 catalytic" evidence="5">
    <location>
        <begin position="162"/>
        <end position="570"/>
    </location>
</feature>
<dbReference type="RefSeq" id="WP_199703565.1">
    <property type="nucleotide sequence ID" value="NZ_JAEMNV010000002.1"/>
</dbReference>
<dbReference type="Pfam" id="PF00128">
    <property type="entry name" value="Alpha-amylase"/>
    <property type="match status" value="1"/>
</dbReference>
<dbReference type="Gene3D" id="2.60.40.10">
    <property type="entry name" value="Immunoglobulins"/>
    <property type="match status" value="1"/>
</dbReference>
<evidence type="ECO:0000256" key="3">
    <source>
        <dbReference type="ARBA" id="ARBA00023295"/>
    </source>
</evidence>
<dbReference type="InterPro" id="IPR004193">
    <property type="entry name" value="Glyco_hydro_13_N"/>
</dbReference>
<comment type="similarity">
    <text evidence="1">Belongs to the glycosyl hydrolase 13 family.</text>
</comment>
<protein>
    <submittedName>
        <fullName evidence="6">Glycogen debranching protein GlgX</fullName>
    </submittedName>
</protein>
<evidence type="ECO:0000256" key="2">
    <source>
        <dbReference type="ARBA" id="ARBA00022801"/>
    </source>
</evidence>
<evidence type="ECO:0000313" key="7">
    <source>
        <dbReference type="Proteomes" id="UP000655868"/>
    </source>
</evidence>
<reference evidence="6" key="1">
    <citation type="submission" date="2020-12" db="EMBL/GenBank/DDBJ databases">
        <title>Antrihabitans popcorni sp. nov. and Antrihabitans auranticaus sp. nov., isolated from a larva cave.</title>
        <authorList>
            <person name="Lee S.D."/>
            <person name="Kim I.S."/>
        </authorList>
    </citation>
    <scope>NUCLEOTIDE SEQUENCE</scope>
    <source>
        <strain evidence="6">YC3-6</strain>
    </source>
</reference>
<dbReference type="InterPro" id="IPR013783">
    <property type="entry name" value="Ig-like_fold"/>
</dbReference>
<dbReference type="GO" id="GO:0005980">
    <property type="term" value="P:glycogen catabolic process"/>
    <property type="evidence" value="ECO:0007669"/>
    <property type="project" value="InterPro"/>
</dbReference>
<dbReference type="Proteomes" id="UP000655868">
    <property type="component" value="Unassembled WGS sequence"/>
</dbReference>
<keyword evidence="3" id="KW-0326">Glycosidase</keyword>
<dbReference type="SUPFAM" id="SSF81296">
    <property type="entry name" value="E set domains"/>
    <property type="match status" value="1"/>
</dbReference>
<dbReference type="CDD" id="cd02856">
    <property type="entry name" value="E_set_GDE_Isoamylase_N"/>
    <property type="match status" value="1"/>
</dbReference>